<evidence type="ECO:0000313" key="4">
    <source>
        <dbReference type="Proteomes" id="UP000663882"/>
    </source>
</evidence>
<dbReference type="InterPro" id="IPR048841">
    <property type="entry name" value="PAN2_N"/>
</dbReference>
<sequence>MDGTNDAPYALDYSESMAFFNSAYNPTSAQSITATEFDIAQELLWAGSNEGRVASFYGCELRKYTGFRVSTTSDIRSILSITEGPLILTSDSLSLYTRQGLNIFHHRAPYLDNMQCMLMPQSHKQKKIYIGGYGGQLCEMDFDKKTLLRQVSLDEGDCIILKYCTRNFIATGSTNGVVNLRDPNSLQVIQRFTPHHGSLSDLDINNMYLVTCGFTRKMDHMNLDRFLVVYDLRNMQQLAPVPVFIDPCFLHYHTMTSTSVMVASQQGHHTQVDLTGGLTQTYSPIINLTTNPAGIITTFSVSTSMHCTAFGHSTGTIHLLYKNDPQCCFNYQSVETQFANPLADLVREDLQHYYPRLVSNDVKITLIEALDHVLSMMDKQISDYTEKHFHRENIEVLMNTFVKAVKQREVIVQAKGSNEQTSIPCSVVVWATGIKSHALTNRLREVIGLNIQSNRMGILTDQYLRIKGINDGSIFAIGDCATIEQPKLVDRIQLLFEEADTQHRGALDLQQFRSLVERRINEFPQLEMFSKKIEEVFKQADKDKSGYLSMERLHSALEKADTKIRALPATAQVASQEGRYIADLLNQLPDLTIKNYQQYNLKPFRYKHMGTLAYVGGDSAVLDFSGTKPILDLFNLKPLSGRGAAYLWKSFYFTEMFSGRTKTLLAFDWIRTQLYGRDISRY</sequence>
<evidence type="ECO:0000259" key="2">
    <source>
        <dbReference type="PROSITE" id="PS50222"/>
    </source>
</evidence>
<dbReference type="GO" id="GO:0005509">
    <property type="term" value="F:calcium ion binding"/>
    <property type="evidence" value="ECO:0007669"/>
    <property type="project" value="InterPro"/>
</dbReference>
<dbReference type="Pfam" id="PF07992">
    <property type="entry name" value="Pyr_redox_2"/>
    <property type="match status" value="1"/>
</dbReference>
<dbReference type="GO" id="GO:0000289">
    <property type="term" value="P:nuclear-transcribed mRNA poly(A) tail shortening"/>
    <property type="evidence" value="ECO:0007669"/>
    <property type="project" value="TreeGrafter"/>
</dbReference>
<organism evidence="3 4">
    <name type="scientific">Rotaria sordida</name>
    <dbReference type="NCBI Taxonomy" id="392033"/>
    <lineage>
        <taxon>Eukaryota</taxon>
        <taxon>Metazoa</taxon>
        <taxon>Spiralia</taxon>
        <taxon>Gnathifera</taxon>
        <taxon>Rotifera</taxon>
        <taxon>Eurotatoria</taxon>
        <taxon>Bdelloidea</taxon>
        <taxon>Philodinida</taxon>
        <taxon>Philodinidae</taxon>
        <taxon>Rotaria</taxon>
    </lineage>
</organism>
<dbReference type="SUPFAM" id="SSF51905">
    <property type="entry name" value="FAD/NAD(P)-binding domain"/>
    <property type="match status" value="1"/>
</dbReference>
<dbReference type="GO" id="GO:0016491">
    <property type="term" value="F:oxidoreductase activity"/>
    <property type="evidence" value="ECO:0007669"/>
    <property type="project" value="InterPro"/>
</dbReference>
<dbReference type="AlphaFoldDB" id="A0A815F4T7"/>
<reference evidence="3" key="1">
    <citation type="submission" date="2021-02" db="EMBL/GenBank/DDBJ databases">
        <authorList>
            <person name="Nowell W R."/>
        </authorList>
    </citation>
    <scope>NUCLEOTIDE SEQUENCE</scope>
</reference>
<dbReference type="InterPro" id="IPR050785">
    <property type="entry name" value="PAN2-PAN3_catalytic_subunit"/>
</dbReference>
<dbReference type="Pfam" id="PF20770">
    <property type="entry name" value="PAN2_N"/>
    <property type="match status" value="1"/>
</dbReference>
<protein>
    <recommendedName>
        <fullName evidence="2">EF-hand domain-containing protein</fullName>
    </recommendedName>
</protein>
<dbReference type="Gene3D" id="3.50.50.100">
    <property type="match status" value="2"/>
</dbReference>
<dbReference type="InterPro" id="IPR002048">
    <property type="entry name" value="EF_hand_dom"/>
</dbReference>
<dbReference type="InterPro" id="IPR011992">
    <property type="entry name" value="EF-hand-dom_pair"/>
</dbReference>
<evidence type="ECO:0000256" key="1">
    <source>
        <dbReference type="ARBA" id="ARBA00004137"/>
    </source>
</evidence>
<dbReference type="OrthoDB" id="16516at2759"/>
<feature type="domain" description="EF-hand" evidence="2">
    <location>
        <begin position="528"/>
        <end position="563"/>
    </location>
</feature>
<dbReference type="SUPFAM" id="SSF47473">
    <property type="entry name" value="EF-hand"/>
    <property type="match status" value="1"/>
</dbReference>
<dbReference type="Pfam" id="PF22366">
    <property type="entry name" value="NDH2_C"/>
    <property type="match status" value="1"/>
</dbReference>
<dbReference type="GO" id="GO:0000932">
    <property type="term" value="C:P-body"/>
    <property type="evidence" value="ECO:0007669"/>
    <property type="project" value="TreeGrafter"/>
</dbReference>
<dbReference type="EMBL" id="CAJNOO010003192">
    <property type="protein sequence ID" value="CAF1323602.1"/>
    <property type="molecule type" value="Genomic_DNA"/>
</dbReference>
<gene>
    <name evidence="3" type="ORF">RFH988_LOCUS30880</name>
</gene>
<dbReference type="SUPFAM" id="SSF50978">
    <property type="entry name" value="WD40 repeat-like"/>
    <property type="match status" value="1"/>
</dbReference>
<dbReference type="InterPro" id="IPR023753">
    <property type="entry name" value="FAD/NAD-binding_dom"/>
</dbReference>
<comment type="subcellular location">
    <subcellularLocation>
        <location evidence="1">Mitochondrion inner membrane</location>
        <topology evidence="1">Peripheral membrane protein</topology>
        <orientation evidence="1">Intermembrane side</orientation>
    </subcellularLocation>
</comment>
<name>A0A815F4T7_9BILA</name>
<dbReference type="PANTHER" id="PTHR15728">
    <property type="entry name" value="DEADENYLATION COMPLEX CATALYTIC SUBUNIT PAN2"/>
    <property type="match status" value="1"/>
</dbReference>
<accession>A0A815F4T7</accession>
<evidence type="ECO:0000313" key="3">
    <source>
        <dbReference type="EMBL" id="CAF1323602.1"/>
    </source>
</evidence>
<comment type="caution">
    <text evidence="3">The sequence shown here is derived from an EMBL/GenBank/DDBJ whole genome shotgun (WGS) entry which is preliminary data.</text>
</comment>
<dbReference type="PANTHER" id="PTHR15728:SF0">
    <property type="entry name" value="PAN2-PAN3 DEADENYLATION COMPLEX CATALYTIC SUBUNIT PAN2"/>
    <property type="match status" value="1"/>
</dbReference>
<dbReference type="PROSITE" id="PS50222">
    <property type="entry name" value="EF_HAND_2"/>
    <property type="match status" value="1"/>
</dbReference>
<dbReference type="Gene3D" id="2.130.10.10">
    <property type="entry name" value="YVTN repeat-like/Quinoprotein amine dehydrogenase"/>
    <property type="match status" value="1"/>
</dbReference>
<proteinExistence type="predicted"/>
<dbReference type="GO" id="GO:0004535">
    <property type="term" value="F:poly(A)-specific ribonuclease activity"/>
    <property type="evidence" value="ECO:0007669"/>
    <property type="project" value="TreeGrafter"/>
</dbReference>
<dbReference type="InterPro" id="IPR015943">
    <property type="entry name" value="WD40/YVTN_repeat-like_dom_sf"/>
</dbReference>
<dbReference type="InterPro" id="IPR036188">
    <property type="entry name" value="FAD/NAD-bd_sf"/>
</dbReference>
<dbReference type="Proteomes" id="UP000663882">
    <property type="component" value="Unassembled WGS sequence"/>
</dbReference>
<dbReference type="InterPro" id="IPR054585">
    <property type="entry name" value="NDH2-like_C"/>
</dbReference>
<dbReference type="GO" id="GO:0005743">
    <property type="term" value="C:mitochondrial inner membrane"/>
    <property type="evidence" value="ECO:0007669"/>
    <property type="project" value="UniProtKB-SubCell"/>
</dbReference>
<dbReference type="GO" id="GO:0031251">
    <property type="term" value="C:PAN complex"/>
    <property type="evidence" value="ECO:0007669"/>
    <property type="project" value="TreeGrafter"/>
</dbReference>
<dbReference type="InterPro" id="IPR036322">
    <property type="entry name" value="WD40_repeat_dom_sf"/>
</dbReference>